<feature type="transmembrane region" description="Helical" evidence="13">
    <location>
        <begin position="82"/>
        <end position="99"/>
    </location>
</feature>
<dbReference type="GO" id="GO:0016020">
    <property type="term" value="C:membrane"/>
    <property type="evidence" value="ECO:0007669"/>
    <property type="project" value="UniProtKB-SubCell"/>
</dbReference>
<comment type="similarity">
    <text evidence="2">Belongs to the TMEM175 family.</text>
</comment>
<evidence type="ECO:0000256" key="11">
    <source>
        <dbReference type="ARBA" id="ARBA00023303"/>
    </source>
</evidence>
<keyword evidence="6" id="KW-0631">Potassium channel</keyword>
<comment type="catalytic activity">
    <reaction evidence="12">
        <text>K(+)(in) = K(+)(out)</text>
        <dbReference type="Rhea" id="RHEA:29463"/>
        <dbReference type="ChEBI" id="CHEBI:29103"/>
    </reaction>
</comment>
<keyword evidence="11" id="KW-0407">Ion channel</keyword>
<keyword evidence="9" id="KW-0406">Ion transport</keyword>
<evidence type="ECO:0000256" key="7">
    <source>
        <dbReference type="ARBA" id="ARBA00022958"/>
    </source>
</evidence>
<name>A0A1G4PNN4_9CAUL</name>
<evidence type="ECO:0000256" key="5">
    <source>
        <dbReference type="ARBA" id="ARBA00022692"/>
    </source>
</evidence>
<evidence type="ECO:0000256" key="10">
    <source>
        <dbReference type="ARBA" id="ARBA00023136"/>
    </source>
</evidence>
<dbReference type="InterPro" id="IPR010617">
    <property type="entry name" value="TMEM175-like"/>
</dbReference>
<dbReference type="GO" id="GO:0005267">
    <property type="term" value="F:potassium channel activity"/>
    <property type="evidence" value="ECO:0007669"/>
    <property type="project" value="UniProtKB-KW"/>
</dbReference>
<evidence type="ECO:0000256" key="1">
    <source>
        <dbReference type="ARBA" id="ARBA00004141"/>
    </source>
</evidence>
<reference evidence="15" key="1">
    <citation type="submission" date="2016-10" db="EMBL/GenBank/DDBJ databases">
        <authorList>
            <person name="Varghese N."/>
            <person name="Submissions S."/>
        </authorList>
    </citation>
    <scope>NUCLEOTIDE SEQUENCE [LARGE SCALE GENOMIC DNA]</scope>
    <source>
        <strain evidence="15">CGMCC 1.3431</strain>
    </source>
</reference>
<accession>A0A1G4PNN4</accession>
<feature type="transmembrane region" description="Helical" evidence="13">
    <location>
        <begin position="51"/>
        <end position="70"/>
    </location>
</feature>
<keyword evidence="5 13" id="KW-0812">Transmembrane</keyword>
<dbReference type="RefSeq" id="WP_220083683.1">
    <property type="nucleotide sequence ID" value="NZ_CBCRYE010000001.1"/>
</dbReference>
<dbReference type="EMBL" id="FMTS01000001">
    <property type="protein sequence ID" value="SCW33781.1"/>
    <property type="molecule type" value="Genomic_DNA"/>
</dbReference>
<feature type="transmembrane region" description="Helical" evidence="13">
    <location>
        <begin position="162"/>
        <end position="192"/>
    </location>
</feature>
<evidence type="ECO:0000313" key="15">
    <source>
        <dbReference type="Proteomes" id="UP000199150"/>
    </source>
</evidence>
<keyword evidence="10 13" id="KW-0472">Membrane</keyword>
<evidence type="ECO:0000256" key="2">
    <source>
        <dbReference type="ARBA" id="ARBA00006920"/>
    </source>
</evidence>
<sequence length="199" mass="21832">MSEETARPILPAIGKGRLEAFSDGVIAIIITIMVLELHTPEGVDLHALLDVGHTFLLYALSFIYVGIYWNNHHHLLHACHKINGGALWANLHLLFWLSLVPFTTRWMGESDFATIPTAAYGLSLLMPSIAYSILVKVLIAVNGKDSAVGRAIGSDVKGYVSTAIYILGIALTLWNSFAGIACYVIVALIWLVPDRRIEH</sequence>
<proteinExistence type="inferred from homology"/>
<dbReference type="Pfam" id="PF06736">
    <property type="entry name" value="TMEM175"/>
    <property type="match status" value="1"/>
</dbReference>
<keyword evidence="7" id="KW-0630">Potassium</keyword>
<dbReference type="STRING" id="260084.SAMN02927928_0525"/>
<dbReference type="Proteomes" id="UP000199150">
    <property type="component" value="Unassembled WGS sequence"/>
</dbReference>
<evidence type="ECO:0000256" key="8">
    <source>
        <dbReference type="ARBA" id="ARBA00022989"/>
    </source>
</evidence>
<gene>
    <name evidence="14" type="ORF">SAMN02927928_0525</name>
</gene>
<feature type="transmembrane region" description="Helical" evidence="13">
    <location>
        <begin position="119"/>
        <end position="141"/>
    </location>
</feature>
<keyword evidence="3" id="KW-0813">Transport</keyword>
<evidence type="ECO:0000256" key="12">
    <source>
        <dbReference type="ARBA" id="ARBA00034430"/>
    </source>
</evidence>
<evidence type="ECO:0000313" key="14">
    <source>
        <dbReference type="EMBL" id="SCW33781.1"/>
    </source>
</evidence>
<keyword evidence="4" id="KW-0633">Potassium transport</keyword>
<evidence type="ECO:0000256" key="4">
    <source>
        <dbReference type="ARBA" id="ARBA00022538"/>
    </source>
</evidence>
<dbReference type="AlphaFoldDB" id="A0A1G4PNN4"/>
<evidence type="ECO:0000256" key="6">
    <source>
        <dbReference type="ARBA" id="ARBA00022826"/>
    </source>
</evidence>
<feature type="transmembrane region" description="Helical" evidence="13">
    <location>
        <begin position="20"/>
        <end position="39"/>
    </location>
</feature>
<organism evidence="14 15">
    <name type="scientific">Asticcacaulis taihuensis</name>
    <dbReference type="NCBI Taxonomy" id="260084"/>
    <lineage>
        <taxon>Bacteria</taxon>
        <taxon>Pseudomonadati</taxon>
        <taxon>Pseudomonadota</taxon>
        <taxon>Alphaproteobacteria</taxon>
        <taxon>Caulobacterales</taxon>
        <taxon>Caulobacteraceae</taxon>
        <taxon>Asticcacaulis</taxon>
    </lineage>
</organism>
<evidence type="ECO:0000256" key="13">
    <source>
        <dbReference type="SAM" id="Phobius"/>
    </source>
</evidence>
<dbReference type="GO" id="GO:0015252">
    <property type="term" value="F:proton channel activity"/>
    <property type="evidence" value="ECO:0007669"/>
    <property type="project" value="InterPro"/>
</dbReference>
<keyword evidence="8 13" id="KW-1133">Transmembrane helix</keyword>
<evidence type="ECO:0000256" key="3">
    <source>
        <dbReference type="ARBA" id="ARBA00022448"/>
    </source>
</evidence>
<protein>
    <submittedName>
        <fullName evidence="14">Uncharacterized membrane protein</fullName>
    </submittedName>
</protein>
<comment type="subcellular location">
    <subcellularLocation>
        <location evidence="1">Membrane</location>
        <topology evidence="1">Multi-pass membrane protein</topology>
    </subcellularLocation>
</comment>
<keyword evidence="15" id="KW-1185">Reference proteome</keyword>
<evidence type="ECO:0000256" key="9">
    <source>
        <dbReference type="ARBA" id="ARBA00023065"/>
    </source>
</evidence>